<dbReference type="EMBL" id="JBHRSB010000005">
    <property type="protein sequence ID" value="MFC3001564.1"/>
    <property type="molecule type" value="Genomic_DNA"/>
</dbReference>
<accession>A0ABV7BWV0</accession>
<dbReference type="Proteomes" id="UP001595420">
    <property type="component" value="Unassembled WGS sequence"/>
</dbReference>
<evidence type="ECO:0008006" key="3">
    <source>
        <dbReference type="Google" id="ProtNLM"/>
    </source>
</evidence>
<proteinExistence type="predicted"/>
<reference evidence="2" key="1">
    <citation type="journal article" date="2019" name="Int. J. Syst. Evol. Microbiol.">
        <title>The Global Catalogue of Microorganisms (GCM) 10K type strain sequencing project: providing services to taxonomists for standard genome sequencing and annotation.</title>
        <authorList>
            <consortium name="The Broad Institute Genomics Platform"/>
            <consortium name="The Broad Institute Genome Sequencing Center for Infectious Disease"/>
            <person name="Wu L."/>
            <person name="Ma J."/>
        </authorList>
    </citation>
    <scope>NUCLEOTIDE SEQUENCE [LARGE SCALE GENOMIC DNA]</scope>
    <source>
        <strain evidence="2">CGMCC 1.16855</strain>
    </source>
</reference>
<comment type="caution">
    <text evidence="1">The sequence shown here is derived from an EMBL/GenBank/DDBJ whole genome shotgun (WGS) entry which is preliminary data.</text>
</comment>
<dbReference type="RefSeq" id="WP_216837655.1">
    <property type="nucleotide sequence ID" value="NZ_JAFNJS010000005.1"/>
</dbReference>
<evidence type="ECO:0000313" key="2">
    <source>
        <dbReference type="Proteomes" id="UP001595420"/>
    </source>
</evidence>
<name>A0ABV7BWV0_9PROT</name>
<protein>
    <recommendedName>
        <fullName evidence="3">DUF2384 domain-containing protein</fullName>
    </recommendedName>
</protein>
<sequence length="349" mass="38039">MLLRDLVRGGEPVRVWEKSGSQGLRPWDRIATRIIPLRDRAVISGTLLALDRDTSEALLASLGRVRNQAPRDVAVVARELGIEADAERLAGILTPDMLLGLGAFLVTNLWLDAALKSAERTDRPELLNTDGDPLEFTTLHFPLLAGVTAPRLRAALATIPALRQENAGFWNWLAEPGAKAQTVPRRATGQTLITTMDDGSLVLGTVELKGRRLSLAVNSPARAERGRAMLEPVLADLVRAPLTERTDLDQMLATERPPPAPTGLSPEQEREVVHQGLDAHYHRVLDEPIPALGGKTPRAAAKTAKGRAAVVAWLKTLENHSGRQNSGDPTASYDFGWLWRELGVEALRR</sequence>
<evidence type="ECO:0000313" key="1">
    <source>
        <dbReference type="EMBL" id="MFC3001564.1"/>
    </source>
</evidence>
<keyword evidence="2" id="KW-1185">Reference proteome</keyword>
<gene>
    <name evidence="1" type="ORF">ACFOD3_16780</name>
</gene>
<organism evidence="1 2">
    <name type="scientific">Falsiroseomonas tokyonensis</name>
    <dbReference type="NCBI Taxonomy" id="430521"/>
    <lineage>
        <taxon>Bacteria</taxon>
        <taxon>Pseudomonadati</taxon>
        <taxon>Pseudomonadota</taxon>
        <taxon>Alphaproteobacteria</taxon>
        <taxon>Acetobacterales</taxon>
        <taxon>Roseomonadaceae</taxon>
        <taxon>Falsiroseomonas</taxon>
    </lineage>
</organism>